<dbReference type="Pfam" id="PF04981">
    <property type="entry name" value="NMD3"/>
    <property type="match status" value="1"/>
</dbReference>
<dbReference type="InterPro" id="IPR007064">
    <property type="entry name" value="Nmd3_N"/>
</dbReference>
<protein>
    <submittedName>
        <fullName evidence="2">NMD family protein</fullName>
    </submittedName>
</protein>
<dbReference type="Proteomes" id="UP000016887">
    <property type="component" value="Chromosome"/>
</dbReference>
<dbReference type="GO" id="GO:0005737">
    <property type="term" value="C:cytoplasm"/>
    <property type="evidence" value="ECO:0007669"/>
    <property type="project" value="TreeGrafter"/>
</dbReference>
<evidence type="ECO:0000313" key="3">
    <source>
        <dbReference type="Proteomes" id="UP000016887"/>
    </source>
</evidence>
<evidence type="ECO:0000259" key="1">
    <source>
        <dbReference type="Pfam" id="PF04981"/>
    </source>
</evidence>
<proteinExistence type="predicted"/>
<name>U3THV2_9CREN</name>
<accession>U3THV2</accession>
<feature type="domain" description="Nmd3 N-terminal" evidence="1">
    <location>
        <begin position="7"/>
        <end position="230"/>
    </location>
</feature>
<dbReference type="PANTHER" id="PTHR12746:SF2">
    <property type="entry name" value="60S RIBOSOMAL EXPORT PROTEIN NMD3"/>
    <property type="match status" value="1"/>
</dbReference>
<sequence>MRGLKSCAGCGRPSEVLLRGLCPECFDKRHGVVEGLPRELAVDVCTSCGRIRVGHRWLYYRTPEEGVGLILSSIAYKPVHPVEQVVLEGWSLETSLDWRTRVRLRLKASHQGLAFNVSRSIVLRLNPSTCPLCIVKRSGEYDTLVQVRGAAAEDTVERVLNTLDPKEAPVDVIPVRGGVDVYFHHRGAAARFVSRLGSIARVKVSRIVYEHVGTSSMGKRRSRKTIVVRLEGASQRGER</sequence>
<dbReference type="InterPro" id="IPR039768">
    <property type="entry name" value="Nmd3"/>
</dbReference>
<dbReference type="eggNOG" id="arCOG04149">
    <property type="taxonomic scope" value="Archaea"/>
</dbReference>
<dbReference type="RefSeq" id="WP_022542201.1">
    <property type="nucleotide sequence ID" value="NZ_BBBZ01000004.1"/>
</dbReference>
<dbReference type="STRING" id="1198449.ACAM_1465"/>
<keyword evidence="3" id="KW-1185">Reference proteome</keyword>
<dbReference type="AlphaFoldDB" id="U3THV2"/>
<gene>
    <name evidence="2" type="ORF">ACAM_1465</name>
</gene>
<dbReference type="KEGG" id="acj:ACAM_1465"/>
<dbReference type="EMBL" id="AP012489">
    <property type="protein sequence ID" value="BAN90934.1"/>
    <property type="molecule type" value="Genomic_DNA"/>
</dbReference>
<dbReference type="GO" id="GO:0043023">
    <property type="term" value="F:ribosomal large subunit binding"/>
    <property type="evidence" value="ECO:0007669"/>
    <property type="project" value="InterPro"/>
</dbReference>
<evidence type="ECO:0000313" key="2">
    <source>
        <dbReference type="EMBL" id="BAN90934.1"/>
    </source>
</evidence>
<reference evidence="2 3" key="1">
    <citation type="journal article" date="2013" name="Appl. Environ. Microbiol.">
        <title>Variation of the Virus-Related Elements within Syntenic Genomes of the Hyperthermophilic Archaeon Aeropyrum.</title>
        <authorList>
            <person name="Daifuku T."/>
            <person name="Yoshida T."/>
            <person name="Kitamura T."/>
            <person name="Kawaichi S."/>
            <person name="Inoue T."/>
            <person name="Nomura K."/>
            <person name="Yoshida Y."/>
            <person name="Kuno S."/>
            <person name="Sako Y."/>
        </authorList>
    </citation>
    <scope>NUCLEOTIDE SEQUENCE [LARGE SCALE GENOMIC DNA]</scope>
    <source>
        <strain evidence="2 3">SY1</strain>
    </source>
</reference>
<organism evidence="2 3">
    <name type="scientific">Aeropyrum camini SY1 = JCM 12091</name>
    <dbReference type="NCBI Taxonomy" id="1198449"/>
    <lineage>
        <taxon>Archaea</taxon>
        <taxon>Thermoproteota</taxon>
        <taxon>Thermoprotei</taxon>
        <taxon>Desulfurococcales</taxon>
        <taxon>Desulfurococcaceae</taxon>
        <taxon>Aeropyrum</taxon>
    </lineage>
</organism>
<dbReference type="PANTHER" id="PTHR12746">
    <property type="entry name" value="NONSENSE-MEDIATED MRNA DECAY PROTEIN 3"/>
    <property type="match status" value="1"/>
</dbReference>